<comment type="caution">
    <text evidence="4">The sequence shown here is derived from an EMBL/GenBank/DDBJ whole genome shotgun (WGS) entry which is preliminary data.</text>
</comment>
<keyword evidence="1" id="KW-0732">Signal</keyword>
<dbReference type="Pfam" id="PF04972">
    <property type="entry name" value="BON"/>
    <property type="match status" value="1"/>
</dbReference>
<evidence type="ECO:0000313" key="3">
    <source>
        <dbReference type="EMBL" id="GGD74289.1"/>
    </source>
</evidence>
<proteinExistence type="predicted"/>
<dbReference type="Gene3D" id="3.30.1340.30">
    <property type="match status" value="1"/>
</dbReference>
<dbReference type="InterPro" id="IPR007055">
    <property type="entry name" value="BON_dom"/>
</dbReference>
<dbReference type="Proteomes" id="UP000027439">
    <property type="component" value="Unassembled WGS sequence"/>
</dbReference>
<gene>
    <name evidence="4" type="ORF">BG57_23070</name>
    <name evidence="3" type="ORF">GCM10010985_30930</name>
</gene>
<evidence type="ECO:0000313" key="6">
    <source>
        <dbReference type="Proteomes" id="UP000597138"/>
    </source>
</evidence>
<evidence type="ECO:0000313" key="4">
    <source>
        <dbReference type="EMBL" id="KDR27372.1"/>
    </source>
</evidence>
<evidence type="ECO:0000256" key="1">
    <source>
        <dbReference type="SAM" id="SignalP"/>
    </source>
</evidence>
<evidence type="ECO:0000313" key="5">
    <source>
        <dbReference type="Proteomes" id="UP000027439"/>
    </source>
</evidence>
<reference evidence="4 5" key="2">
    <citation type="submission" date="2014-03" db="EMBL/GenBank/DDBJ databases">
        <title>Draft Genome Sequences of Four Burkholderia Strains.</title>
        <authorList>
            <person name="Liu X.Y."/>
            <person name="Li C.X."/>
            <person name="Xu J.H."/>
        </authorList>
    </citation>
    <scope>NUCLEOTIDE SEQUENCE [LARGE SCALE GENOMIC DNA]</scope>
    <source>
        <strain evidence="4 5">R27</strain>
    </source>
</reference>
<keyword evidence="6" id="KW-1185">Reference proteome</keyword>
<dbReference type="eggNOG" id="COG2823">
    <property type="taxonomic scope" value="Bacteria"/>
</dbReference>
<feature type="domain" description="BON" evidence="2">
    <location>
        <begin position="50"/>
        <end position="117"/>
    </location>
</feature>
<dbReference type="Proteomes" id="UP000597138">
    <property type="component" value="Unassembled WGS sequence"/>
</dbReference>
<feature type="chain" id="PRO_5001663649" description="BON domain-containing protein" evidence="1">
    <location>
        <begin position="25"/>
        <end position="120"/>
    </location>
</feature>
<dbReference type="AlphaFoldDB" id="A0A069NGX0"/>
<dbReference type="EMBL" id="BMEG01000004">
    <property type="protein sequence ID" value="GGD74289.1"/>
    <property type="molecule type" value="Genomic_DNA"/>
</dbReference>
<dbReference type="InterPro" id="IPR051686">
    <property type="entry name" value="Lipoprotein_DolP"/>
</dbReference>
<name>A0A069NGX0_9BURK</name>
<evidence type="ECO:0000259" key="2">
    <source>
        <dbReference type="PROSITE" id="PS50914"/>
    </source>
</evidence>
<dbReference type="STRING" id="1071679.BG57_23070"/>
<reference evidence="3" key="4">
    <citation type="submission" date="2024-05" db="EMBL/GenBank/DDBJ databases">
        <authorList>
            <person name="Sun Q."/>
            <person name="Zhou Y."/>
        </authorList>
    </citation>
    <scope>NUCLEOTIDE SEQUENCE</scope>
    <source>
        <strain evidence="3">CGMCC 1.11013</strain>
    </source>
</reference>
<dbReference type="RefSeq" id="WP_035969828.1">
    <property type="nucleotide sequence ID" value="NZ_BMEG01000004.1"/>
</dbReference>
<sequence length="120" mass="12175">MKTINVLRLAAIALATVFSVNVWPQTAGTTAASGAPSASAGMSKKQIRTANRALSRKVSQALQKGGVQTNGISVIAKNGVITLSGHAADQTQIDKAAAIAKTVDGVSSVKNVLTVQYGGQ</sequence>
<protein>
    <recommendedName>
        <fullName evidence="2">BON domain-containing protein</fullName>
    </recommendedName>
</protein>
<reference evidence="6" key="3">
    <citation type="journal article" date="2019" name="Int. J. Syst. Evol. Microbiol.">
        <title>The Global Catalogue of Microorganisms (GCM) 10K type strain sequencing project: providing services to taxonomists for standard genome sequencing and annotation.</title>
        <authorList>
            <consortium name="The Broad Institute Genomics Platform"/>
            <consortium name="The Broad Institute Genome Sequencing Center for Infectious Disease"/>
            <person name="Wu L."/>
            <person name="Ma J."/>
        </authorList>
    </citation>
    <scope>NUCLEOTIDE SEQUENCE [LARGE SCALE GENOMIC DNA]</scope>
    <source>
        <strain evidence="6">CGMCC 1.11013</strain>
    </source>
</reference>
<dbReference type="PANTHER" id="PTHR34606:SF16">
    <property type="entry name" value="BON DOMAIN-CONTAINING PROTEIN"/>
    <property type="match status" value="1"/>
</dbReference>
<organism evidence="4 5">
    <name type="scientific">Caballeronia grimmiae</name>
    <dbReference type="NCBI Taxonomy" id="1071679"/>
    <lineage>
        <taxon>Bacteria</taxon>
        <taxon>Pseudomonadati</taxon>
        <taxon>Pseudomonadota</taxon>
        <taxon>Betaproteobacteria</taxon>
        <taxon>Burkholderiales</taxon>
        <taxon>Burkholderiaceae</taxon>
        <taxon>Caballeronia</taxon>
    </lineage>
</organism>
<feature type="signal peptide" evidence="1">
    <location>
        <begin position="1"/>
        <end position="24"/>
    </location>
</feature>
<dbReference type="PROSITE" id="PS50914">
    <property type="entry name" value="BON"/>
    <property type="match status" value="1"/>
</dbReference>
<accession>A0A069NGX0</accession>
<dbReference type="OrthoDB" id="9035457at2"/>
<dbReference type="PANTHER" id="PTHR34606">
    <property type="entry name" value="BON DOMAIN-CONTAINING PROTEIN"/>
    <property type="match status" value="1"/>
</dbReference>
<reference evidence="3" key="1">
    <citation type="journal article" date="2014" name="Int. J. Syst. Evol. Microbiol.">
        <title>Complete genome of a new Firmicutes species belonging to the dominant human colonic microbiota ('Ruminococcus bicirculans') reveals two chromosomes and a selective capacity to utilize plant glucans.</title>
        <authorList>
            <consortium name="NISC Comparative Sequencing Program"/>
            <person name="Wegmann U."/>
            <person name="Louis P."/>
            <person name="Goesmann A."/>
            <person name="Henrissat B."/>
            <person name="Duncan S.H."/>
            <person name="Flint H.J."/>
        </authorList>
    </citation>
    <scope>NUCLEOTIDE SEQUENCE</scope>
    <source>
        <strain evidence="3">CGMCC 1.11013</strain>
    </source>
</reference>
<dbReference type="EMBL" id="JFHE01000043">
    <property type="protein sequence ID" value="KDR27372.1"/>
    <property type="molecule type" value="Genomic_DNA"/>
</dbReference>